<keyword evidence="9" id="KW-0732">Signal</keyword>
<feature type="signal peptide" evidence="9">
    <location>
        <begin position="1"/>
        <end position="35"/>
    </location>
</feature>
<feature type="domain" description="M23ase beta-sheet core" evidence="10">
    <location>
        <begin position="335"/>
        <end position="441"/>
    </location>
</feature>
<evidence type="ECO:0000313" key="11">
    <source>
        <dbReference type="EMBL" id="NMM45734.1"/>
    </source>
</evidence>
<evidence type="ECO:0000256" key="3">
    <source>
        <dbReference type="ARBA" id="ARBA00022723"/>
    </source>
</evidence>
<dbReference type="PANTHER" id="PTHR21666">
    <property type="entry name" value="PEPTIDASE-RELATED"/>
    <property type="match status" value="1"/>
</dbReference>
<evidence type="ECO:0000256" key="6">
    <source>
        <dbReference type="ARBA" id="ARBA00023049"/>
    </source>
</evidence>
<dbReference type="GO" id="GO:0004222">
    <property type="term" value="F:metalloendopeptidase activity"/>
    <property type="evidence" value="ECO:0007669"/>
    <property type="project" value="TreeGrafter"/>
</dbReference>
<feature type="compositionally biased region" description="Basic and acidic residues" evidence="8">
    <location>
        <begin position="252"/>
        <end position="264"/>
    </location>
</feature>
<dbReference type="InterPro" id="IPR011055">
    <property type="entry name" value="Dup_hybrid_motif"/>
</dbReference>
<proteinExistence type="predicted"/>
<organism evidence="11 12">
    <name type="scientific">Pacificispira spongiicola</name>
    <dbReference type="NCBI Taxonomy" id="2729598"/>
    <lineage>
        <taxon>Bacteria</taxon>
        <taxon>Pseudomonadati</taxon>
        <taxon>Pseudomonadota</taxon>
        <taxon>Alphaproteobacteria</taxon>
        <taxon>Rhodospirillales</taxon>
        <taxon>Rhodospirillaceae</taxon>
        <taxon>Pacificispira</taxon>
    </lineage>
</organism>
<evidence type="ECO:0000256" key="2">
    <source>
        <dbReference type="ARBA" id="ARBA00022670"/>
    </source>
</evidence>
<dbReference type="Proteomes" id="UP000539372">
    <property type="component" value="Unassembled WGS sequence"/>
</dbReference>
<evidence type="ECO:0000256" key="8">
    <source>
        <dbReference type="SAM" id="MobiDB-lite"/>
    </source>
</evidence>
<sequence length="454" mass="48880">MPLNKARSHFSEILRSSVAGAALSAILCFSLPLWAANAPEDEAARIQSEIEAEQQRSRDLEAQAQTLSHELEQLRQQLVTAAQDTQERENLIANIEVQIMELQAETELRQETLAERHRQLTGTLAALTGLSEDAPRAFFLYPGPPLDAVRGSILLQAAAPAIGRRAAVLREDLAALDAVRSDLNAKLAQLSSADQALAGDREHLQQLLEKKKALYQRTAAESQAANERLKRLGEKAESLKDLMAALEQERISREAEEAERRKAEAAAQAAADAQAEAQEAPPEPDNSAQLAALAAVPTQRPEGIRAFPDSGAITAPAVGVLVQQYGQDTGYGQTAKGIEVETRANATVLAPYDGHVVFAGPFRDLGLVLIIEHDGGYHTVLAGFARIDVGVGHWILAGEPIGQMPQTHLVDANASGSQKTSSGGRPRLYMELRRGGQPVNPLRWLTAGSIRMNG</sequence>
<evidence type="ECO:0000256" key="4">
    <source>
        <dbReference type="ARBA" id="ARBA00022801"/>
    </source>
</evidence>
<dbReference type="GO" id="GO:0046872">
    <property type="term" value="F:metal ion binding"/>
    <property type="evidence" value="ECO:0007669"/>
    <property type="project" value="UniProtKB-KW"/>
</dbReference>
<dbReference type="CDD" id="cd12797">
    <property type="entry name" value="M23_peptidase"/>
    <property type="match status" value="1"/>
</dbReference>
<dbReference type="EMBL" id="JABBNT010000004">
    <property type="protein sequence ID" value="NMM45734.1"/>
    <property type="molecule type" value="Genomic_DNA"/>
</dbReference>
<evidence type="ECO:0000256" key="9">
    <source>
        <dbReference type="SAM" id="SignalP"/>
    </source>
</evidence>
<dbReference type="GO" id="GO:0006508">
    <property type="term" value="P:proteolysis"/>
    <property type="evidence" value="ECO:0007669"/>
    <property type="project" value="UniProtKB-KW"/>
</dbReference>
<dbReference type="InterPro" id="IPR016047">
    <property type="entry name" value="M23ase_b-sheet_dom"/>
</dbReference>
<keyword evidence="3" id="KW-0479">Metal-binding</keyword>
<keyword evidence="5" id="KW-0862">Zinc</keyword>
<accession>A0A7Y0E1Y7</accession>
<evidence type="ECO:0000256" key="5">
    <source>
        <dbReference type="ARBA" id="ARBA00022833"/>
    </source>
</evidence>
<dbReference type="InterPro" id="IPR050570">
    <property type="entry name" value="Cell_wall_metabolism_enzyme"/>
</dbReference>
<gene>
    <name evidence="11" type="ORF">HH303_14655</name>
</gene>
<evidence type="ECO:0000259" key="10">
    <source>
        <dbReference type="Pfam" id="PF01551"/>
    </source>
</evidence>
<reference evidence="11 12" key="1">
    <citation type="submission" date="2020-04" db="EMBL/GenBank/DDBJ databases">
        <title>Rhodospirillaceae bacterium KN72 isolated from deep sea.</title>
        <authorList>
            <person name="Zhang D.-C."/>
        </authorList>
    </citation>
    <scope>NUCLEOTIDE SEQUENCE [LARGE SCALE GENOMIC DNA]</scope>
    <source>
        <strain evidence="11 12">KN72</strain>
    </source>
</reference>
<dbReference type="RefSeq" id="WP_169626118.1">
    <property type="nucleotide sequence ID" value="NZ_JABBNT010000004.1"/>
</dbReference>
<dbReference type="AlphaFoldDB" id="A0A7Y0E1Y7"/>
<evidence type="ECO:0000256" key="7">
    <source>
        <dbReference type="SAM" id="Coils"/>
    </source>
</evidence>
<dbReference type="Pfam" id="PF01551">
    <property type="entry name" value="Peptidase_M23"/>
    <property type="match status" value="1"/>
</dbReference>
<dbReference type="Gene3D" id="2.70.70.10">
    <property type="entry name" value="Glucose Permease (Domain IIA)"/>
    <property type="match status" value="1"/>
</dbReference>
<comment type="caution">
    <text evidence="11">The sequence shown here is derived from an EMBL/GenBank/DDBJ whole genome shotgun (WGS) entry which is preliminary data.</text>
</comment>
<feature type="chain" id="PRO_5030781186" evidence="9">
    <location>
        <begin position="36"/>
        <end position="454"/>
    </location>
</feature>
<evidence type="ECO:0000256" key="1">
    <source>
        <dbReference type="ARBA" id="ARBA00001947"/>
    </source>
</evidence>
<protein>
    <submittedName>
        <fullName evidence="11">Peptidoglycan DD-metalloendopeptidase family protein</fullName>
    </submittedName>
</protein>
<keyword evidence="12" id="KW-1185">Reference proteome</keyword>
<feature type="coiled-coil region" evidence="7">
    <location>
        <begin position="43"/>
        <end position="105"/>
    </location>
</feature>
<feature type="region of interest" description="Disordered" evidence="8">
    <location>
        <begin position="252"/>
        <end position="288"/>
    </location>
</feature>
<keyword evidence="4" id="KW-0378">Hydrolase</keyword>
<keyword evidence="6" id="KW-0482">Metalloprotease</keyword>
<comment type="cofactor">
    <cofactor evidence="1">
        <name>Zn(2+)</name>
        <dbReference type="ChEBI" id="CHEBI:29105"/>
    </cofactor>
</comment>
<dbReference type="SUPFAM" id="SSF51261">
    <property type="entry name" value="Duplicated hybrid motif"/>
    <property type="match status" value="1"/>
</dbReference>
<keyword evidence="2" id="KW-0645">Protease</keyword>
<feature type="compositionally biased region" description="Low complexity" evidence="8">
    <location>
        <begin position="265"/>
        <end position="280"/>
    </location>
</feature>
<keyword evidence="7" id="KW-0175">Coiled coil</keyword>
<evidence type="ECO:0000313" key="12">
    <source>
        <dbReference type="Proteomes" id="UP000539372"/>
    </source>
</evidence>
<dbReference type="PANTHER" id="PTHR21666:SF288">
    <property type="entry name" value="CELL DIVISION PROTEIN YTFB"/>
    <property type="match status" value="1"/>
</dbReference>
<name>A0A7Y0E1Y7_9PROT</name>